<dbReference type="AlphaFoldDB" id="A0AAI8VJE7"/>
<accession>A0AAI8VJE7</accession>
<name>A0AAI8VJE7_9PEZI</name>
<keyword evidence="2" id="KW-1185">Reference proteome</keyword>
<reference evidence="1" key="1">
    <citation type="submission" date="2023-10" db="EMBL/GenBank/DDBJ databases">
        <authorList>
            <person name="Hackl T."/>
        </authorList>
    </citation>
    <scope>NUCLEOTIDE SEQUENCE</scope>
</reference>
<evidence type="ECO:0000313" key="1">
    <source>
        <dbReference type="EMBL" id="CAJ2505530.1"/>
    </source>
</evidence>
<gene>
    <name evidence="1" type="ORF">KHLLAP_LOCUS5998</name>
</gene>
<organism evidence="1 2">
    <name type="scientific">Anthostomella pinea</name>
    <dbReference type="NCBI Taxonomy" id="933095"/>
    <lineage>
        <taxon>Eukaryota</taxon>
        <taxon>Fungi</taxon>
        <taxon>Dikarya</taxon>
        <taxon>Ascomycota</taxon>
        <taxon>Pezizomycotina</taxon>
        <taxon>Sordariomycetes</taxon>
        <taxon>Xylariomycetidae</taxon>
        <taxon>Xylariales</taxon>
        <taxon>Xylariaceae</taxon>
        <taxon>Anthostomella</taxon>
    </lineage>
</organism>
<dbReference type="Proteomes" id="UP001295740">
    <property type="component" value="Unassembled WGS sequence"/>
</dbReference>
<evidence type="ECO:0000313" key="2">
    <source>
        <dbReference type="Proteomes" id="UP001295740"/>
    </source>
</evidence>
<dbReference type="EMBL" id="CAUWAG010000007">
    <property type="protein sequence ID" value="CAJ2505530.1"/>
    <property type="molecule type" value="Genomic_DNA"/>
</dbReference>
<protein>
    <submittedName>
        <fullName evidence="1">Uu.00g129240.m01.CDS01</fullName>
    </submittedName>
</protein>
<proteinExistence type="predicted"/>
<sequence>MSSSSSSSSPPPLVGLGDWVLSNENKKGFHDLHLPRYLCFAKETPVSPVRKDRMVTGSCIVHVNGRLYLITAAAKPAEKTAATDPKKEFEVPTQIYLGTVAHYKDGYAIVDIGDSFYPNSAILEAARGGATATTIAWEWLDRAAALNYLGLKHEPLVTLDLTVGQLTLRGVEPFPLRLNALSDRDALPGHDLLGTLIEHESDAVGIVRTTRTA</sequence>
<comment type="caution">
    <text evidence="1">The sequence shown here is derived from an EMBL/GenBank/DDBJ whole genome shotgun (WGS) entry which is preliminary data.</text>
</comment>